<feature type="signal peptide" evidence="1">
    <location>
        <begin position="1"/>
        <end position="20"/>
    </location>
</feature>
<accession>A0A3B7R812</accession>
<dbReference type="InterPro" id="IPR019613">
    <property type="entry name" value="DUF4198"/>
</dbReference>
<dbReference type="OrthoDB" id="581894at2"/>
<dbReference type="RefSeq" id="WP_119443395.1">
    <property type="nucleotide sequence ID" value="NZ_CP032317.1"/>
</dbReference>
<dbReference type="Proteomes" id="UP000262802">
    <property type="component" value="Chromosome"/>
</dbReference>
<evidence type="ECO:0000256" key="1">
    <source>
        <dbReference type="SAM" id="SignalP"/>
    </source>
</evidence>
<dbReference type="EMBL" id="CP032317">
    <property type="protein sequence ID" value="AYA35806.1"/>
    <property type="molecule type" value="Genomic_DNA"/>
</dbReference>
<feature type="chain" id="PRO_5017764553" evidence="1">
    <location>
        <begin position="21"/>
        <end position="273"/>
    </location>
</feature>
<dbReference type="AlphaFoldDB" id="A0A3B7R812"/>
<protein>
    <submittedName>
        <fullName evidence="2">DUF4198 domain-containing protein</fullName>
    </submittedName>
</protein>
<proteinExistence type="predicted"/>
<organism evidence="2 3">
    <name type="scientific">Hymenobacter oligotrophus</name>
    <dbReference type="NCBI Taxonomy" id="2319843"/>
    <lineage>
        <taxon>Bacteria</taxon>
        <taxon>Pseudomonadati</taxon>
        <taxon>Bacteroidota</taxon>
        <taxon>Cytophagia</taxon>
        <taxon>Cytophagales</taxon>
        <taxon>Hymenobacteraceae</taxon>
        <taxon>Hymenobacter</taxon>
    </lineage>
</organism>
<dbReference type="Pfam" id="PF10670">
    <property type="entry name" value="DUF4198"/>
    <property type="match status" value="1"/>
</dbReference>
<reference evidence="2 3" key="1">
    <citation type="submission" date="2018-09" db="EMBL/GenBank/DDBJ databases">
        <title>Hymenobacter medium sp. nov., isolated from R2A medium.</title>
        <authorList>
            <person name="Yingchao G."/>
        </authorList>
    </citation>
    <scope>NUCLEOTIDE SEQUENCE [LARGE SCALE GENOMIC DNA]</scope>
    <source>
        <strain evidence="3">sh-6</strain>
    </source>
</reference>
<dbReference type="KEGG" id="hyh:D3Y59_01335"/>
<evidence type="ECO:0000313" key="3">
    <source>
        <dbReference type="Proteomes" id="UP000262802"/>
    </source>
</evidence>
<sequence length="273" mass="30106">MLAHRVLLVSALLITLSAAAQEFWLQPVRFAVAPGSRVHLGRWVGQQFQGRRWAGNSQRLEELVHLQPGGTLRNLTVQARLADTLQTSVLLEQPGTHLLALRTNNAAIGMTGPQFTDYLREAGLADVLALRQRRHQTAAPARELYRRCAKTLILAGAAAPTDTTWRRHLGHPLEILLEQNPYTLRPGSALTVVVLAAGRPVAGQTLQAWLRPHAGGATQHFTLRTNNNGRTLLRLLQPADVLLSTVRMEPYPTPAEADWQSTWASLTFAFLGR</sequence>
<keyword evidence="3" id="KW-1185">Reference proteome</keyword>
<name>A0A3B7R812_9BACT</name>
<gene>
    <name evidence="2" type="ORF">D3Y59_01335</name>
</gene>
<keyword evidence="1" id="KW-0732">Signal</keyword>
<evidence type="ECO:0000313" key="2">
    <source>
        <dbReference type="EMBL" id="AYA35806.1"/>
    </source>
</evidence>